<organism evidence="1 2">
    <name type="scientific">Dallia pectoralis</name>
    <name type="common">Alaska blackfish</name>
    <dbReference type="NCBI Taxonomy" id="75939"/>
    <lineage>
        <taxon>Eukaryota</taxon>
        <taxon>Metazoa</taxon>
        <taxon>Chordata</taxon>
        <taxon>Craniata</taxon>
        <taxon>Vertebrata</taxon>
        <taxon>Euteleostomi</taxon>
        <taxon>Actinopterygii</taxon>
        <taxon>Neopterygii</taxon>
        <taxon>Teleostei</taxon>
        <taxon>Protacanthopterygii</taxon>
        <taxon>Esociformes</taxon>
        <taxon>Umbridae</taxon>
        <taxon>Dallia</taxon>
    </lineage>
</organism>
<reference evidence="1" key="1">
    <citation type="submission" date="2021-05" db="EMBL/GenBank/DDBJ databases">
        <authorList>
            <person name="Pan Q."/>
            <person name="Jouanno E."/>
            <person name="Zahm M."/>
            <person name="Klopp C."/>
            <person name="Cabau C."/>
            <person name="Louis A."/>
            <person name="Berthelot C."/>
            <person name="Parey E."/>
            <person name="Roest Crollius H."/>
            <person name="Montfort J."/>
            <person name="Robinson-Rechavi M."/>
            <person name="Bouchez O."/>
            <person name="Lampietro C."/>
            <person name="Lopez Roques C."/>
            <person name="Donnadieu C."/>
            <person name="Postlethwait J."/>
            <person name="Bobe J."/>
            <person name="Dillon D."/>
            <person name="Chandos A."/>
            <person name="von Hippel F."/>
            <person name="Guiguen Y."/>
        </authorList>
    </citation>
    <scope>NUCLEOTIDE SEQUENCE</scope>
    <source>
        <strain evidence="1">YG-Jan2019</strain>
    </source>
</reference>
<gene>
    <name evidence="1" type="ORF">DPEC_G00134160</name>
</gene>
<sequence length="211" mass="22828">MEGPEYFRVIHDRQVKVCRVCIQPGHVVRECPDFFCRRCKAQGHYARECNQQQESRCSDCGEMGTQCVCLAGLLGGVVEMVEETDEGAEEENDQEEEQQEDVESDGEADVDQIGPSLDEAVMDGVIVSGEDPACAAGSGTLPGTYPGAASAVLEGVEDEQVMLPGVSGVSEGSTKRKDSGGEVSLEDVRRARSKVVEERRPKATKKKKNNS</sequence>
<protein>
    <submittedName>
        <fullName evidence="1">Uncharacterized protein</fullName>
    </submittedName>
</protein>
<evidence type="ECO:0000313" key="2">
    <source>
        <dbReference type="Proteomes" id="UP001157502"/>
    </source>
</evidence>
<accession>A0ACC2GRL2</accession>
<dbReference type="EMBL" id="CM055737">
    <property type="protein sequence ID" value="KAJ8006334.1"/>
    <property type="molecule type" value="Genomic_DNA"/>
</dbReference>
<proteinExistence type="predicted"/>
<keyword evidence="2" id="KW-1185">Reference proteome</keyword>
<dbReference type="Proteomes" id="UP001157502">
    <property type="component" value="Chromosome 10"/>
</dbReference>
<comment type="caution">
    <text evidence="1">The sequence shown here is derived from an EMBL/GenBank/DDBJ whole genome shotgun (WGS) entry which is preliminary data.</text>
</comment>
<name>A0ACC2GRL2_DALPE</name>
<evidence type="ECO:0000313" key="1">
    <source>
        <dbReference type="EMBL" id="KAJ8006334.1"/>
    </source>
</evidence>